<dbReference type="Proteomes" id="UP001596011">
    <property type="component" value="Unassembled WGS sequence"/>
</dbReference>
<dbReference type="RefSeq" id="WP_377142643.1">
    <property type="nucleotide sequence ID" value="NZ_JBHSFI010000012.1"/>
</dbReference>
<feature type="region of interest" description="Disordered" evidence="1">
    <location>
        <begin position="85"/>
        <end position="114"/>
    </location>
</feature>
<feature type="region of interest" description="Disordered" evidence="1">
    <location>
        <begin position="1"/>
        <end position="20"/>
    </location>
</feature>
<dbReference type="EMBL" id="JBHSFI010000012">
    <property type="protein sequence ID" value="MFC4632226.1"/>
    <property type="molecule type" value="Genomic_DNA"/>
</dbReference>
<evidence type="ECO:0000313" key="2">
    <source>
        <dbReference type="EMBL" id="MFC4632226.1"/>
    </source>
</evidence>
<comment type="caution">
    <text evidence="2">The sequence shown here is derived from an EMBL/GenBank/DDBJ whole genome shotgun (WGS) entry which is preliminary data.</text>
</comment>
<evidence type="ECO:0000256" key="1">
    <source>
        <dbReference type="SAM" id="MobiDB-lite"/>
    </source>
</evidence>
<name>A0ABV9HRI7_9MICO</name>
<gene>
    <name evidence="2" type="ORF">ACFO6V_28560</name>
</gene>
<proteinExistence type="predicted"/>
<sequence>MPDEGRPTVPTESVPAESPVRVKQSAQLRIGTARVAVMVAGPREGVPTARLLVRADDGRRAQTDVEVGQRVDLFDEGELELVGVEGGRDPKEKSAVLVRHVPHGPGPHRPRTES</sequence>
<feature type="compositionally biased region" description="Basic residues" evidence="1">
    <location>
        <begin position="100"/>
        <end position="114"/>
    </location>
</feature>
<accession>A0ABV9HRI7</accession>
<reference evidence="3" key="1">
    <citation type="journal article" date="2019" name="Int. J. Syst. Evol. Microbiol.">
        <title>The Global Catalogue of Microorganisms (GCM) 10K type strain sequencing project: providing services to taxonomists for standard genome sequencing and annotation.</title>
        <authorList>
            <consortium name="The Broad Institute Genomics Platform"/>
            <consortium name="The Broad Institute Genome Sequencing Center for Infectious Disease"/>
            <person name="Wu L."/>
            <person name="Ma J."/>
        </authorList>
    </citation>
    <scope>NUCLEOTIDE SEQUENCE [LARGE SCALE GENOMIC DNA]</scope>
    <source>
        <strain evidence="3">CCUG 42722</strain>
    </source>
</reference>
<keyword evidence="3" id="KW-1185">Reference proteome</keyword>
<protein>
    <submittedName>
        <fullName evidence="2">Uncharacterized protein</fullName>
    </submittedName>
</protein>
<organism evidence="2 3">
    <name type="scientific">Promicromonospora alba</name>
    <dbReference type="NCBI Taxonomy" id="1616110"/>
    <lineage>
        <taxon>Bacteria</taxon>
        <taxon>Bacillati</taxon>
        <taxon>Actinomycetota</taxon>
        <taxon>Actinomycetes</taxon>
        <taxon>Micrococcales</taxon>
        <taxon>Promicromonosporaceae</taxon>
        <taxon>Promicromonospora</taxon>
    </lineage>
</organism>
<evidence type="ECO:0000313" key="3">
    <source>
        <dbReference type="Proteomes" id="UP001596011"/>
    </source>
</evidence>